<keyword evidence="4" id="KW-0472">Membrane</keyword>
<dbReference type="GO" id="GO:0005813">
    <property type="term" value="C:centrosome"/>
    <property type="evidence" value="ECO:0007669"/>
    <property type="project" value="TreeGrafter"/>
</dbReference>
<dbReference type="GO" id="GO:0044878">
    <property type="term" value="P:mitotic cytokinesis checkpoint signaling"/>
    <property type="evidence" value="ECO:0007669"/>
    <property type="project" value="TreeGrafter"/>
</dbReference>
<dbReference type="GO" id="GO:0009838">
    <property type="term" value="P:abscission"/>
    <property type="evidence" value="ECO:0007669"/>
    <property type="project" value="TreeGrafter"/>
</dbReference>
<dbReference type="InterPro" id="IPR013083">
    <property type="entry name" value="Znf_RING/FYVE/PHD"/>
</dbReference>
<dbReference type="SUPFAM" id="SSF57903">
    <property type="entry name" value="FYVE/PHD zinc finger"/>
    <property type="match status" value="1"/>
</dbReference>
<proteinExistence type="predicted"/>
<evidence type="ECO:0000256" key="3">
    <source>
        <dbReference type="ARBA" id="ARBA00022833"/>
    </source>
</evidence>
<keyword evidence="2" id="KW-0863">Zinc-finger</keyword>
<keyword evidence="4" id="KW-1133">Transmembrane helix</keyword>
<dbReference type="InterPro" id="IPR000306">
    <property type="entry name" value="Znf_FYVE"/>
</dbReference>
<dbReference type="GO" id="GO:0032266">
    <property type="term" value="F:phosphatidylinositol-3-phosphate binding"/>
    <property type="evidence" value="ECO:0007669"/>
    <property type="project" value="TreeGrafter"/>
</dbReference>
<keyword evidence="4" id="KW-0812">Transmembrane</keyword>
<sequence length="263" mass="30336">MPRSLILLLDYFFLTVMVILIQLFNSSYELLNSLDGILRMSCDLCLIEFTALKRKKTCKICGSIQCSSCLRYKTKSHKPICIDCYYDSINGNNPNGKTDKLASPRCKTEDKNCSENCKVPSNRGVKTDDIIKRLEALKVPRTEVKENVANLESRLQQLKGLTNKKPSCSINTSRKEEDEVTRIIKQYTEEALLDKKCGITLPEEEQISDIPTNDYDPWCCMCDEDANMMCQECDDYFCKRCFNKTHNKRERAEHRTEVCKSTR</sequence>
<dbReference type="PANTHER" id="PTHR46603:SF1">
    <property type="entry name" value="ABSCISSION_NOCUT CHECKPOINT REGULATOR"/>
    <property type="match status" value="1"/>
</dbReference>
<evidence type="ECO:0000256" key="2">
    <source>
        <dbReference type="ARBA" id="ARBA00022771"/>
    </source>
</evidence>
<dbReference type="InterPro" id="IPR011011">
    <property type="entry name" value="Znf_FYVE_PHD"/>
</dbReference>
<reference evidence="7" key="2">
    <citation type="submission" date="2023-11" db="UniProtKB">
        <authorList>
            <consortium name="WormBaseParasite"/>
        </authorList>
    </citation>
    <scope>IDENTIFICATION</scope>
</reference>
<dbReference type="PANTHER" id="PTHR46603">
    <property type="entry name" value="ABSCISSION/NOCUT CHECKPOINT REGULATOR"/>
    <property type="match status" value="1"/>
</dbReference>
<evidence type="ECO:0000313" key="7">
    <source>
        <dbReference type="WBParaSite" id="TREG1_72370.4"/>
    </source>
</evidence>
<keyword evidence="1" id="KW-0479">Metal-binding</keyword>
<reference evidence="6" key="1">
    <citation type="submission" date="2022-06" db="EMBL/GenBank/DDBJ databases">
        <authorList>
            <person name="Berger JAMES D."/>
            <person name="Berger JAMES D."/>
        </authorList>
    </citation>
    <scope>NUCLEOTIDE SEQUENCE [LARGE SCALE GENOMIC DNA]</scope>
</reference>
<evidence type="ECO:0000259" key="5">
    <source>
        <dbReference type="SMART" id="SM00064"/>
    </source>
</evidence>
<organism evidence="6 7">
    <name type="scientific">Trichobilharzia regenti</name>
    <name type="common">Nasal bird schistosome</name>
    <dbReference type="NCBI Taxonomy" id="157069"/>
    <lineage>
        <taxon>Eukaryota</taxon>
        <taxon>Metazoa</taxon>
        <taxon>Spiralia</taxon>
        <taxon>Lophotrochozoa</taxon>
        <taxon>Platyhelminthes</taxon>
        <taxon>Trematoda</taxon>
        <taxon>Digenea</taxon>
        <taxon>Strigeidida</taxon>
        <taxon>Schistosomatoidea</taxon>
        <taxon>Schistosomatidae</taxon>
        <taxon>Trichobilharzia</taxon>
    </lineage>
</organism>
<keyword evidence="3" id="KW-0862">Zinc</keyword>
<dbReference type="Pfam" id="PF22586">
    <property type="entry name" value="ANCHR-like_BBOX"/>
    <property type="match status" value="1"/>
</dbReference>
<evidence type="ECO:0000256" key="4">
    <source>
        <dbReference type="SAM" id="Phobius"/>
    </source>
</evidence>
<dbReference type="GO" id="GO:0032154">
    <property type="term" value="C:cleavage furrow"/>
    <property type="evidence" value="ECO:0007669"/>
    <property type="project" value="TreeGrafter"/>
</dbReference>
<dbReference type="AlphaFoldDB" id="A0AA85K5V4"/>
<feature type="domain" description="FYVE zinc finger" evidence="5">
    <location>
        <begin position="28"/>
        <end position="90"/>
    </location>
</feature>
<dbReference type="SMART" id="SM00064">
    <property type="entry name" value="FYVE"/>
    <property type="match status" value="1"/>
</dbReference>
<name>A0AA85K5V4_TRIRE</name>
<evidence type="ECO:0000313" key="6">
    <source>
        <dbReference type="Proteomes" id="UP000050795"/>
    </source>
</evidence>
<evidence type="ECO:0000256" key="1">
    <source>
        <dbReference type="ARBA" id="ARBA00022723"/>
    </source>
</evidence>
<dbReference type="Proteomes" id="UP000050795">
    <property type="component" value="Unassembled WGS sequence"/>
</dbReference>
<dbReference type="GO" id="GO:0008270">
    <property type="term" value="F:zinc ion binding"/>
    <property type="evidence" value="ECO:0007669"/>
    <property type="project" value="UniProtKB-KW"/>
</dbReference>
<keyword evidence="6" id="KW-1185">Reference proteome</keyword>
<accession>A0AA85K5V4</accession>
<feature type="transmembrane region" description="Helical" evidence="4">
    <location>
        <begin position="5"/>
        <end position="24"/>
    </location>
</feature>
<dbReference type="CDD" id="cd00065">
    <property type="entry name" value="FYVE_like_SF"/>
    <property type="match status" value="1"/>
</dbReference>
<protein>
    <recommendedName>
        <fullName evidence="5">FYVE zinc finger domain-containing protein</fullName>
    </recommendedName>
</protein>
<dbReference type="WBParaSite" id="TREG1_72370.4">
    <property type="protein sequence ID" value="TREG1_72370.4"/>
    <property type="gene ID" value="TREG1_72370"/>
</dbReference>
<dbReference type="Gene3D" id="3.30.40.10">
    <property type="entry name" value="Zinc/RING finger domain, C3HC4 (zinc finger)"/>
    <property type="match status" value="1"/>
</dbReference>
<dbReference type="GO" id="GO:0030496">
    <property type="term" value="C:midbody"/>
    <property type="evidence" value="ECO:0007669"/>
    <property type="project" value="TreeGrafter"/>
</dbReference>
<dbReference type="SUPFAM" id="SSF57845">
    <property type="entry name" value="B-box zinc-binding domain"/>
    <property type="match status" value="1"/>
</dbReference>